<feature type="domain" description="Ferric siderophore reductase C-terminal" evidence="1">
    <location>
        <begin position="202"/>
        <end position="220"/>
    </location>
</feature>
<keyword evidence="3" id="KW-1185">Reference proteome</keyword>
<comment type="caution">
    <text evidence="2">The sequence shown here is derived from an EMBL/GenBank/DDBJ whole genome shotgun (WGS) entry which is preliminary data.</text>
</comment>
<dbReference type="InterPro" id="IPR024726">
    <property type="entry name" value="FhuF_C"/>
</dbReference>
<evidence type="ECO:0000259" key="1">
    <source>
        <dbReference type="Pfam" id="PF11575"/>
    </source>
</evidence>
<dbReference type="Proteomes" id="UP001599542">
    <property type="component" value="Unassembled WGS sequence"/>
</dbReference>
<evidence type="ECO:0000313" key="3">
    <source>
        <dbReference type="Proteomes" id="UP001599542"/>
    </source>
</evidence>
<gene>
    <name evidence="2" type="ORF">ACFW6T_23150</name>
</gene>
<proteinExistence type="predicted"/>
<dbReference type="Pfam" id="PF11575">
    <property type="entry name" value="FhuF_C"/>
    <property type="match status" value="1"/>
</dbReference>
<reference evidence="2 3" key="1">
    <citation type="submission" date="2024-09" db="EMBL/GenBank/DDBJ databases">
        <title>The Natural Products Discovery Center: Release of the First 8490 Sequenced Strains for Exploring Actinobacteria Biosynthetic Diversity.</title>
        <authorList>
            <person name="Kalkreuter E."/>
            <person name="Kautsar S.A."/>
            <person name="Yang D."/>
            <person name="Bader C.D."/>
            <person name="Teijaro C.N."/>
            <person name="Fluegel L."/>
            <person name="Davis C.M."/>
            <person name="Simpson J.R."/>
            <person name="Lauterbach L."/>
            <person name="Steele A.D."/>
            <person name="Gui C."/>
            <person name="Meng S."/>
            <person name="Li G."/>
            <person name="Viehrig K."/>
            <person name="Ye F."/>
            <person name="Su P."/>
            <person name="Kiefer A.F."/>
            <person name="Nichols A."/>
            <person name="Cepeda A.J."/>
            <person name="Yan W."/>
            <person name="Fan B."/>
            <person name="Jiang Y."/>
            <person name="Adhikari A."/>
            <person name="Zheng C.-J."/>
            <person name="Schuster L."/>
            <person name="Cowan T.M."/>
            <person name="Smanski M.J."/>
            <person name="Chevrette M.G."/>
            <person name="De Carvalho L.P.S."/>
            <person name="Shen B."/>
        </authorList>
    </citation>
    <scope>NUCLEOTIDE SEQUENCE [LARGE SCALE GENOMIC DNA]</scope>
    <source>
        <strain evidence="2 3">NPDC058753</strain>
    </source>
</reference>
<sequence length="228" mass="22629">MPPVTAARLLSALGPYFAVRTEPSPPPGFRPLAELYGAEGPLGARVAEVGRVLGTAEARVAASTAHLGLAARLWSVALGAAVVSGRVAGLGGAWFALPPQGPFDLWLPSPDGPAAGVEALEVVVLEGQLAPLAGAVRAVAPVAPGLLAGNAASALVGAARQLGSVPQWRAPAAALARGLLARPALAATGAVTAPGGPLGFRRASCCLYYRTPSGGLCGDCAFTRPPGR</sequence>
<name>A0ABW6GQ50_9ACTN</name>
<evidence type="ECO:0000313" key="2">
    <source>
        <dbReference type="EMBL" id="MFE1354885.1"/>
    </source>
</evidence>
<dbReference type="RefSeq" id="WP_380324739.1">
    <property type="nucleotide sequence ID" value="NZ_JBHYPW010000026.1"/>
</dbReference>
<dbReference type="EMBL" id="JBHYPX010000051">
    <property type="protein sequence ID" value="MFE1354885.1"/>
    <property type="molecule type" value="Genomic_DNA"/>
</dbReference>
<protein>
    <submittedName>
        <fullName evidence="2">(2Fe-2S)-binding protein</fullName>
    </submittedName>
</protein>
<organism evidence="2 3">
    <name type="scientific">Kitasatospora phosalacinea</name>
    <dbReference type="NCBI Taxonomy" id="2065"/>
    <lineage>
        <taxon>Bacteria</taxon>
        <taxon>Bacillati</taxon>
        <taxon>Actinomycetota</taxon>
        <taxon>Actinomycetes</taxon>
        <taxon>Kitasatosporales</taxon>
        <taxon>Streptomycetaceae</taxon>
        <taxon>Kitasatospora</taxon>
    </lineage>
</organism>
<accession>A0ABW6GQ50</accession>